<dbReference type="Pfam" id="PF02452">
    <property type="entry name" value="PemK_toxin"/>
    <property type="match status" value="1"/>
</dbReference>
<evidence type="ECO:0000313" key="3">
    <source>
        <dbReference type="EMBL" id="KHD74677.1"/>
    </source>
</evidence>
<dbReference type="Proteomes" id="UP000054537">
    <property type="component" value="Unassembled WGS sequence"/>
</dbReference>
<keyword evidence="2" id="KW-1277">Toxin-antitoxin system</keyword>
<evidence type="ECO:0000256" key="1">
    <source>
        <dbReference type="ARBA" id="ARBA00007521"/>
    </source>
</evidence>
<dbReference type="AlphaFoldDB" id="A0A0A6X3J2"/>
<evidence type="ECO:0008006" key="5">
    <source>
        <dbReference type="Google" id="ProtNLM"/>
    </source>
</evidence>
<organism evidence="3 4">
    <name type="scientific">Actinoplanes utahensis</name>
    <dbReference type="NCBI Taxonomy" id="1869"/>
    <lineage>
        <taxon>Bacteria</taxon>
        <taxon>Bacillati</taxon>
        <taxon>Actinomycetota</taxon>
        <taxon>Actinomycetes</taxon>
        <taxon>Micromonosporales</taxon>
        <taxon>Micromonosporaceae</taxon>
        <taxon>Actinoplanes</taxon>
    </lineage>
</organism>
<accession>A0A0A6X3J2</accession>
<dbReference type="EMBL" id="JRTT01000038">
    <property type="protein sequence ID" value="KHD74677.1"/>
    <property type="molecule type" value="Genomic_DNA"/>
</dbReference>
<reference evidence="3 4" key="1">
    <citation type="submission" date="2014-10" db="EMBL/GenBank/DDBJ databases">
        <title>Draft genome sequence of Actinoplanes utahensis NRRL 12052.</title>
        <authorList>
            <person name="Velasco-Bucheli B."/>
            <person name="del Cerro C."/>
            <person name="Hormigo D."/>
            <person name="Garcia J.L."/>
            <person name="Acebal C."/>
            <person name="Arroyo M."/>
            <person name="de la Mata I."/>
        </authorList>
    </citation>
    <scope>NUCLEOTIDE SEQUENCE [LARGE SCALE GENOMIC DNA]</scope>
    <source>
        <strain evidence="3 4">NRRL 12052</strain>
    </source>
</reference>
<name>A0A0A6X3J2_ACTUT</name>
<evidence type="ECO:0000256" key="2">
    <source>
        <dbReference type="ARBA" id="ARBA00022649"/>
    </source>
</evidence>
<keyword evidence="4" id="KW-1185">Reference proteome</keyword>
<dbReference type="GO" id="GO:0003677">
    <property type="term" value="F:DNA binding"/>
    <property type="evidence" value="ECO:0007669"/>
    <property type="project" value="InterPro"/>
</dbReference>
<protein>
    <recommendedName>
        <fullName evidence="5">Growth inhibitor PemK</fullName>
    </recommendedName>
</protein>
<comment type="similarity">
    <text evidence="1">Belongs to the PemK/MazF family.</text>
</comment>
<comment type="caution">
    <text evidence="3">The sequence shown here is derived from an EMBL/GenBank/DDBJ whole genome shotgun (WGS) entry which is preliminary data.</text>
</comment>
<proteinExistence type="inferred from homology"/>
<dbReference type="InterPro" id="IPR011067">
    <property type="entry name" value="Plasmid_toxin/cell-grow_inhib"/>
</dbReference>
<gene>
    <name evidence="3" type="ORF">MB27_27145</name>
</gene>
<sequence length="105" mass="11629">MVKRGQVWTLLRGGSQHRVLVISNDEYNGVDELAVWALAIVQESPHPNHLAVPLGTGDPLTGAWVRIHGVVQVLDRTSFRDLHGFVSHATMNAVEEAIRDFLELP</sequence>
<dbReference type="SUPFAM" id="SSF50118">
    <property type="entry name" value="Cell growth inhibitor/plasmid maintenance toxic component"/>
    <property type="match status" value="1"/>
</dbReference>
<dbReference type="InterPro" id="IPR003477">
    <property type="entry name" value="PemK-like"/>
</dbReference>
<evidence type="ECO:0000313" key="4">
    <source>
        <dbReference type="Proteomes" id="UP000054537"/>
    </source>
</evidence>
<dbReference type="Gene3D" id="2.30.30.110">
    <property type="match status" value="1"/>
</dbReference>